<accession>A0A242MXF7</accession>
<reference evidence="1 2" key="1">
    <citation type="submission" date="2017-03" db="EMBL/GenBank/DDBJ databases">
        <title>Genome analysis of strain PAMC 26577.</title>
        <authorList>
            <person name="Oh H.-M."/>
            <person name="Yang J.-A."/>
        </authorList>
    </citation>
    <scope>NUCLEOTIDE SEQUENCE [LARGE SCALE GENOMIC DNA]</scope>
    <source>
        <strain evidence="1 2">PAMC 26577</strain>
    </source>
</reference>
<proteinExistence type="predicted"/>
<evidence type="ECO:0000313" key="2">
    <source>
        <dbReference type="Proteomes" id="UP000195221"/>
    </source>
</evidence>
<dbReference type="GO" id="GO:0016874">
    <property type="term" value="F:ligase activity"/>
    <property type="evidence" value="ECO:0007669"/>
    <property type="project" value="UniProtKB-KW"/>
</dbReference>
<dbReference type="Proteomes" id="UP000195221">
    <property type="component" value="Unassembled WGS sequence"/>
</dbReference>
<evidence type="ECO:0000313" key="1">
    <source>
        <dbReference type="EMBL" id="OTP76117.1"/>
    </source>
</evidence>
<dbReference type="EMBL" id="NBTZ01000042">
    <property type="protein sequence ID" value="OTP76117.1"/>
    <property type="molecule type" value="Genomic_DNA"/>
</dbReference>
<protein>
    <submittedName>
        <fullName evidence="1">ATP-dependent DNA ligase clustered with Ku protein, LigD</fullName>
    </submittedName>
</protein>
<organism evidence="1 2">
    <name type="scientific">Caballeronia sordidicola</name>
    <name type="common">Burkholderia sordidicola</name>
    <dbReference type="NCBI Taxonomy" id="196367"/>
    <lineage>
        <taxon>Bacteria</taxon>
        <taxon>Pseudomonadati</taxon>
        <taxon>Pseudomonadota</taxon>
        <taxon>Betaproteobacteria</taxon>
        <taxon>Burkholderiales</taxon>
        <taxon>Burkholderiaceae</taxon>
        <taxon>Caballeronia</taxon>
    </lineage>
</organism>
<comment type="caution">
    <text evidence="1">The sequence shown here is derived from an EMBL/GenBank/DDBJ whole genome shotgun (WGS) entry which is preliminary data.</text>
</comment>
<dbReference type="AlphaFoldDB" id="A0A242MXF7"/>
<keyword evidence="1" id="KW-0436">Ligase</keyword>
<name>A0A242MXF7_CABSO</name>
<sequence>MQFSPGVCDRRGLAHERRETGVRSPLLGVYDVSGVLHYAGNFAPPVTASHNDTNSNRVERLKQKTEAFSIAPQPDQDRD</sequence>
<gene>
    <name evidence="1" type="ORF">PAMC26577_11900</name>
</gene>